<dbReference type="eggNOG" id="COG1506">
    <property type="taxonomic scope" value="Bacteria"/>
</dbReference>
<dbReference type="Proteomes" id="UP000013840">
    <property type="component" value="Unassembled WGS sequence"/>
</dbReference>
<accession>R3X768</accession>
<evidence type="ECO:0000313" key="3">
    <source>
        <dbReference type="EMBL" id="EOL49935.1"/>
    </source>
</evidence>
<dbReference type="Gene3D" id="3.40.50.1820">
    <property type="entry name" value="alpha/beta hydrolase"/>
    <property type="match status" value="1"/>
</dbReference>
<feature type="domain" description="BD-FAE-like" evidence="2">
    <location>
        <begin position="17"/>
        <end position="114"/>
    </location>
</feature>
<dbReference type="Pfam" id="PF20434">
    <property type="entry name" value="BD-FAE"/>
    <property type="match status" value="1"/>
</dbReference>
<dbReference type="GO" id="GO:0016787">
    <property type="term" value="F:hydrolase activity"/>
    <property type="evidence" value="ECO:0007669"/>
    <property type="project" value="UniProtKB-KW"/>
</dbReference>
<comment type="caution">
    <text evidence="3">The sequence shown here is derived from an EMBL/GenBank/DDBJ whole genome shotgun (WGS) entry which is preliminary data.</text>
</comment>
<keyword evidence="1" id="KW-0378">Hydrolase</keyword>
<dbReference type="AlphaFoldDB" id="R3X768"/>
<dbReference type="InterPro" id="IPR029058">
    <property type="entry name" value="AB_hydrolase_fold"/>
</dbReference>
<dbReference type="RefSeq" id="WP_010770783.1">
    <property type="nucleotide sequence ID" value="NZ_KB946332.1"/>
</dbReference>
<sequence length="244" mass="27631">MKTQKISYAASEECFFDLMIPNEEQVCGPIIVLIHGGYWRTELTNATLTPLQQKIASEGFICCNVEYRRGKKSPWPTPLKDVRNAITQIKDRFKALSIILIGHSVGGQLSLLNADIVDKVIGLAPVTDLIYTRDKNLGDSAVTEYYGQFASDELLKQASPIHHLPLACSLSLIIHGANDQRVHIETSLNYFRDNLSKKNNLDMLVLHDMPHGEIIQPQQEHISLMIQWIKKYSSFTEKEIEQKI</sequence>
<dbReference type="OrthoDB" id="179999at2"/>
<keyword evidence="4" id="KW-1185">Reference proteome</keyword>
<protein>
    <recommendedName>
        <fullName evidence="2">BD-FAE-like domain-containing protein</fullName>
    </recommendedName>
</protein>
<evidence type="ECO:0000259" key="2">
    <source>
        <dbReference type="Pfam" id="PF20434"/>
    </source>
</evidence>
<gene>
    <name evidence="3" type="ORF">UC7_00600</name>
</gene>
<dbReference type="PATRIC" id="fig|1158612.3.peg.606"/>
<evidence type="ECO:0000313" key="4">
    <source>
        <dbReference type="Proteomes" id="UP000013840"/>
    </source>
</evidence>
<dbReference type="STRING" id="317735.RU98_GL000601"/>
<dbReference type="PANTHER" id="PTHR48081">
    <property type="entry name" value="AB HYDROLASE SUPERFAMILY PROTEIN C4A8.06C"/>
    <property type="match status" value="1"/>
</dbReference>
<dbReference type="EMBL" id="AJAU01000007">
    <property type="protein sequence ID" value="EOL49935.1"/>
    <property type="molecule type" value="Genomic_DNA"/>
</dbReference>
<evidence type="ECO:0000256" key="1">
    <source>
        <dbReference type="ARBA" id="ARBA00022801"/>
    </source>
</evidence>
<organism evidence="3 4">
    <name type="scientific">Enterococcus caccae ATCC BAA-1240</name>
    <dbReference type="NCBI Taxonomy" id="1158612"/>
    <lineage>
        <taxon>Bacteria</taxon>
        <taxon>Bacillati</taxon>
        <taxon>Bacillota</taxon>
        <taxon>Bacilli</taxon>
        <taxon>Lactobacillales</taxon>
        <taxon>Enterococcaceae</taxon>
        <taxon>Enterococcus</taxon>
    </lineage>
</organism>
<name>R3X768_9ENTE</name>
<reference evidence="3 4" key="1">
    <citation type="submission" date="2013-02" db="EMBL/GenBank/DDBJ databases">
        <title>The Genome Sequence of Enterococcus caccae BAA-1240.</title>
        <authorList>
            <consortium name="The Broad Institute Genome Sequencing Platform"/>
            <consortium name="The Broad Institute Genome Sequencing Center for Infectious Disease"/>
            <person name="Earl A.M."/>
            <person name="Gilmore M.S."/>
            <person name="Lebreton F."/>
            <person name="Walker B."/>
            <person name="Young S.K."/>
            <person name="Zeng Q."/>
            <person name="Gargeya S."/>
            <person name="Fitzgerald M."/>
            <person name="Haas B."/>
            <person name="Abouelleil A."/>
            <person name="Alvarado L."/>
            <person name="Arachchi H.M."/>
            <person name="Berlin A.M."/>
            <person name="Chapman S.B."/>
            <person name="Dewar J."/>
            <person name="Goldberg J."/>
            <person name="Griggs A."/>
            <person name="Gujja S."/>
            <person name="Hansen M."/>
            <person name="Howarth C."/>
            <person name="Imamovic A."/>
            <person name="Larimer J."/>
            <person name="McCowan C."/>
            <person name="Murphy C."/>
            <person name="Neiman D."/>
            <person name="Pearson M."/>
            <person name="Priest M."/>
            <person name="Roberts A."/>
            <person name="Saif S."/>
            <person name="Shea T."/>
            <person name="Sisk P."/>
            <person name="Sykes S."/>
            <person name="Wortman J."/>
            <person name="Nusbaum C."/>
            <person name="Birren B."/>
        </authorList>
    </citation>
    <scope>NUCLEOTIDE SEQUENCE [LARGE SCALE GENOMIC DNA]</scope>
    <source>
        <strain evidence="3 4">ATCC BAA-1240</strain>
    </source>
</reference>
<dbReference type="InterPro" id="IPR049492">
    <property type="entry name" value="BD-FAE-like_dom"/>
</dbReference>
<proteinExistence type="predicted"/>
<dbReference type="SUPFAM" id="SSF53474">
    <property type="entry name" value="alpha/beta-Hydrolases"/>
    <property type="match status" value="1"/>
</dbReference>
<dbReference type="InterPro" id="IPR050300">
    <property type="entry name" value="GDXG_lipolytic_enzyme"/>
</dbReference>